<keyword evidence="4" id="KW-0479">Metal-binding</keyword>
<dbReference type="GO" id="GO:0070403">
    <property type="term" value="F:NAD+ binding"/>
    <property type="evidence" value="ECO:0007669"/>
    <property type="project" value="InterPro"/>
</dbReference>
<feature type="binding site" evidence="4">
    <location>
        <position position="204"/>
    </location>
    <ligand>
        <name>Zn(2+)</name>
        <dbReference type="ChEBI" id="CHEBI:29105"/>
    </ligand>
</feature>
<dbReference type="PROSITE" id="PS50305">
    <property type="entry name" value="SIRTUIN"/>
    <property type="match status" value="1"/>
</dbReference>
<feature type="domain" description="Deacetylase sirtuin-type" evidence="6">
    <location>
        <begin position="42"/>
        <end position="404"/>
    </location>
</feature>
<proteinExistence type="inferred from homology"/>
<gene>
    <name evidence="7" type="ORF">L211DRAFT_846458</name>
</gene>
<dbReference type="SUPFAM" id="SSF52467">
    <property type="entry name" value="DHS-like NAD/FAD-binding domain"/>
    <property type="match status" value="1"/>
</dbReference>
<reference evidence="7 8" key="1">
    <citation type="journal article" date="2018" name="Nat. Ecol. Evol.">
        <title>Pezizomycetes genomes reveal the molecular basis of ectomycorrhizal truffle lifestyle.</title>
        <authorList>
            <person name="Murat C."/>
            <person name="Payen T."/>
            <person name="Noel B."/>
            <person name="Kuo A."/>
            <person name="Morin E."/>
            <person name="Chen J."/>
            <person name="Kohler A."/>
            <person name="Krizsan K."/>
            <person name="Balestrini R."/>
            <person name="Da Silva C."/>
            <person name="Montanini B."/>
            <person name="Hainaut M."/>
            <person name="Levati E."/>
            <person name="Barry K.W."/>
            <person name="Belfiori B."/>
            <person name="Cichocki N."/>
            <person name="Clum A."/>
            <person name="Dockter R.B."/>
            <person name="Fauchery L."/>
            <person name="Guy J."/>
            <person name="Iotti M."/>
            <person name="Le Tacon F."/>
            <person name="Lindquist E.A."/>
            <person name="Lipzen A."/>
            <person name="Malagnac F."/>
            <person name="Mello A."/>
            <person name="Molinier V."/>
            <person name="Miyauchi S."/>
            <person name="Poulain J."/>
            <person name="Riccioni C."/>
            <person name="Rubini A."/>
            <person name="Sitrit Y."/>
            <person name="Splivallo R."/>
            <person name="Traeger S."/>
            <person name="Wang M."/>
            <person name="Zifcakova L."/>
            <person name="Wipf D."/>
            <person name="Zambonelli A."/>
            <person name="Paolocci F."/>
            <person name="Nowrousian M."/>
            <person name="Ottonello S."/>
            <person name="Baldrian P."/>
            <person name="Spatafora J.W."/>
            <person name="Henrissat B."/>
            <person name="Nagy L.G."/>
            <person name="Aury J.M."/>
            <person name="Wincker P."/>
            <person name="Grigoriev I.V."/>
            <person name="Bonfante P."/>
            <person name="Martin F.M."/>
        </authorList>
    </citation>
    <scope>NUCLEOTIDE SEQUENCE [LARGE SCALE GENOMIC DNA]</scope>
    <source>
        <strain evidence="7 8">ATCC MYA-4762</strain>
    </source>
</reference>
<evidence type="ECO:0000313" key="8">
    <source>
        <dbReference type="Proteomes" id="UP000267821"/>
    </source>
</evidence>
<sequence length="426" mass="46322">MTSSEGNILESISSMIRIPYTAPFPPAIIYPPTAIGKSAGVTALQEFLLAPNSSDRTSKSRTLVLTGAGVSVESGLADYRGENGTYRLNKKYRPIFYTEFISNHEARKRYWARSFLGWPTMRNARPNKSHMAIALLGATGLVHGIITQNVDSLHHLAHPQFTSSTINPSYRTIFDSLAHPGLPPLVPPIVEIHGTLRHTACLTCSFLHPRNQFQHTLEYLNPAWTEFLHNAQNKDALNPNTTRGERIRTNPDGDVDLPGAPYTKFRYPPCPKCLSEGGVEVDKDGAHVPCLSGGDYCTKKNTKGILKPSVVFFGEGVQSNTKNAADQLVKDSERILVIGSSLAAYSALKLVKEVARRGKGVGIINIGGVRGEAEFFEADSGPRLRLELPAADVLGDVVEQLEGRSIDWAVHPGNLQFGESISGLGG</sequence>
<feature type="binding site" evidence="4">
    <location>
        <position position="297"/>
    </location>
    <ligand>
        <name>Zn(2+)</name>
        <dbReference type="ChEBI" id="CHEBI:29105"/>
    </ligand>
</feature>
<organism evidence="7 8">
    <name type="scientific">Terfezia boudieri ATCC MYA-4762</name>
    <dbReference type="NCBI Taxonomy" id="1051890"/>
    <lineage>
        <taxon>Eukaryota</taxon>
        <taxon>Fungi</taxon>
        <taxon>Dikarya</taxon>
        <taxon>Ascomycota</taxon>
        <taxon>Pezizomycotina</taxon>
        <taxon>Pezizomycetes</taxon>
        <taxon>Pezizales</taxon>
        <taxon>Pezizaceae</taxon>
        <taxon>Terfezia</taxon>
    </lineage>
</organism>
<dbReference type="Pfam" id="PF02146">
    <property type="entry name" value="SIR2"/>
    <property type="match status" value="2"/>
</dbReference>
<dbReference type="Proteomes" id="UP000267821">
    <property type="component" value="Unassembled WGS sequence"/>
</dbReference>
<accession>A0A3N4LY43</accession>
<dbReference type="PANTHER" id="PTHR11085:SF10">
    <property type="entry name" value="NAD-DEPENDENT PROTEIN DEACYLASE SIRTUIN-5, MITOCHONDRIAL-RELATED"/>
    <property type="match status" value="1"/>
</dbReference>
<dbReference type="PANTHER" id="PTHR11085">
    <property type="entry name" value="NAD-DEPENDENT PROTEIN DEACYLASE SIRTUIN-5, MITOCHONDRIAL-RELATED"/>
    <property type="match status" value="1"/>
</dbReference>
<keyword evidence="3" id="KW-0520">NAD</keyword>
<evidence type="ECO:0000256" key="4">
    <source>
        <dbReference type="PROSITE-ProRule" id="PRU00236"/>
    </source>
</evidence>
<feature type="region of interest" description="Disordered" evidence="5">
    <location>
        <begin position="235"/>
        <end position="255"/>
    </location>
</feature>
<feature type="binding site" evidence="4">
    <location>
        <position position="201"/>
    </location>
    <ligand>
        <name>Zn(2+)</name>
        <dbReference type="ChEBI" id="CHEBI:29105"/>
    </ligand>
</feature>
<dbReference type="STRING" id="1051890.A0A3N4LY43"/>
<dbReference type="OrthoDB" id="424302at2759"/>
<protein>
    <submittedName>
        <fullName evidence="7">DHS-like NAD/FAD-binding domain-containing protein</fullName>
    </submittedName>
</protein>
<name>A0A3N4LY43_9PEZI</name>
<feature type="binding site" evidence="4">
    <location>
        <position position="270"/>
    </location>
    <ligand>
        <name>Zn(2+)</name>
        <dbReference type="ChEBI" id="CHEBI:29105"/>
    </ligand>
</feature>
<evidence type="ECO:0000256" key="2">
    <source>
        <dbReference type="ARBA" id="ARBA00022679"/>
    </source>
</evidence>
<dbReference type="InterPro" id="IPR050134">
    <property type="entry name" value="NAD-dep_sirtuin_deacylases"/>
</dbReference>
<dbReference type="InterPro" id="IPR029035">
    <property type="entry name" value="DHS-like_NAD/FAD-binding_dom"/>
</dbReference>
<evidence type="ECO:0000259" key="6">
    <source>
        <dbReference type="PROSITE" id="PS50305"/>
    </source>
</evidence>
<dbReference type="Gene3D" id="3.40.50.1220">
    <property type="entry name" value="TPP-binding domain"/>
    <property type="match status" value="2"/>
</dbReference>
<evidence type="ECO:0000256" key="1">
    <source>
        <dbReference type="ARBA" id="ARBA00006924"/>
    </source>
</evidence>
<keyword evidence="4" id="KW-0862">Zinc</keyword>
<dbReference type="InterPro" id="IPR026590">
    <property type="entry name" value="Ssirtuin_cat_dom"/>
</dbReference>
<evidence type="ECO:0000313" key="7">
    <source>
        <dbReference type="EMBL" id="RPB27710.1"/>
    </source>
</evidence>
<evidence type="ECO:0000256" key="3">
    <source>
        <dbReference type="ARBA" id="ARBA00023027"/>
    </source>
</evidence>
<dbReference type="AlphaFoldDB" id="A0A3N4LY43"/>
<evidence type="ECO:0000256" key="5">
    <source>
        <dbReference type="SAM" id="MobiDB-lite"/>
    </source>
</evidence>
<comment type="similarity">
    <text evidence="1">Belongs to the sirtuin family. Class I subfamily.</text>
</comment>
<keyword evidence="2" id="KW-0808">Transferase</keyword>
<dbReference type="InterPro" id="IPR003000">
    <property type="entry name" value="Sirtuin"/>
</dbReference>
<dbReference type="GO" id="GO:0017136">
    <property type="term" value="F:histone deacetylase activity, NAD-dependent"/>
    <property type="evidence" value="ECO:0007669"/>
    <property type="project" value="TreeGrafter"/>
</dbReference>
<keyword evidence="8" id="KW-1185">Reference proteome</keyword>
<dbReference type="EMBL" id="ML121531">
    <property type="protein sequence ID" value="RPB27710.1"/>
    <property type="molecule type" value="Genomic_DNA"/>
</dbReference>
<dbReference type="InParanoid" id="A0A3N4LY43"/>
<feature type="active site" description="Proton acceptor" evidence="4">
    <location>
        <position position="193"/>
    </location>
</feature>
<dbReference type="GO" id="GO:0046872">
    <property type="term" value="F:metal ion binding"/>
    <property type="evidence" value="ECO:0007669"/>
    <property type="project" value="UniProtKB-KW"/>
</dbReference>